<accession>A0A7R8XCN2</accession>
<evidence type="ECO:0000313" key="4">
    <source>
        <dbReference type="Proteomes" id="UP000677054"/>
    </source>
</evidence>
<proteinExistence type="predicted"/>
<gene>
    <name evidence="3" type="ORF">DSTB1V02_LOCUS7065</name>
</gene>
<keyword evidence="2" id="KW-0472">Membrane</keyword>
<dbReference type="Proteomes" id="UP000677054">
    <property type="component" value="Unassembled WGS sequence"/>
</dbReference>
<protein>
    <submittedName>
        <fullName evidence="3">Uncharacterized protein</fullName>
    </submittedName>
</protein>
<organism evidence="3">
    <name type="scientific">Darwinula stevensoni</name>
    <dbReference type="NCBI Taxonomy" id="69355"/>
    <lineage>
        <taxon>Eukaryota</taxon>
        <taxon>Metazoa</taxon>
        <taxon>Ecdysozoa</taxon>
        <taxon>Arthropoda</taxon>
        <taxon>Crustacea</taxon>
        <taxon>Oligostraca</taxon>
        <taxon>Ostracoda</taxon>
        <taxon>Podocopa</taxon>
        <taxon>Podocopida</taxon>
        <taxon>Darwinulocopina</taxon>
        <taxon>Darwinuloidea</taxon>
        <taxon>Darwinulidae</taxon>
        <taxon>Darwinula</taxon>
    </lineage>
</organism>
<keyword evidence="2" id="KW-0812">Transmembrane</keyword>
<sequence length="278" mass="30176">MPVGNCSQDKVNGSSVVLRCEPGTDGGLPQVFELEVYEGERVVENRSSDIPVFHLQGRDHSRGIAIYGKNAKGRSDVLWVASSSAREGKLSFRLPGNVLVVASVIAGLGVVMMGIGAAFCVSKVRRKRRRNATSRTLATWLPQDKSSIPLRKDTDDPSAPDGNPDIILQVNHIGAAEHGGSFVGFALQGDACLALPPPPPPVHHLATMSRARASANHVPHSHERELVFGTFRPRPNGTARKWGRRQPNMHVSFSGEEHFVVFPVENDGDDEEQRESSV</sequence>
<dbReference type="EMBL" id="LR900903">
    <property type="protein sequence ID" value="CAD7247231.1"/>
    <property type="molecule type" value="Genomic_DNA"/>
</dbReference>
<feature type="transmembrane region" description="Helical" evidence="2">
    <location>
        <begin position="98"/>
        <end position="121"/>
    </location>
</feature>
<keyword evidence="2" id="KW-1133">Transmembrane helix</keyword>
<dbReference type="OrthoDB" id="6366117at2759"/>
<evidence type="ECO:0000256" key="1">
    <source>
        <dbReference type="SAM" id="MobiDB-lite"/>
    </source>
</evidence>
<name>A0A7R8XCN2_9CRUS</name>
<dbReference type="AlphaFoldDB" id="A0A7R8XCN2"/>
<feature type="region of interest" description="Disordered" evidence="1">
    <location>
        <begin position="143"/>
        <end position="164"/>
    </location>
</feature>
<dbReference type="EMBL" id="CAJPEV010001386">
    <property type="protein sequence ID" value="CAG0892365.1"/>
    <property type="molecule type" value="Genomic_DNA"/>
</dbReference>
<evidence type="ECO:0000256" key="2">
    <source>
        <dbReference type="SAM" id="Phobius"/>
    </source>
</evidence>
<keyword evidence="4" id="KW-1185">Reference proteome</keyword>
<reference evidence="3" key="1">
    <citation type="submission" date="2020-11" db="EMBL/GenBank/DDBJ databases">
        <authorList>
            <person name="Tran Van P."/>
        </authorList>
    </citation>
    <scope>NUCLEOTIDE SEQUENCE</scope>
</reference>
<evidence type="ECO:0000313" key="3">
    <source>
        <dbReference type="EMBL" id="CAD7247231.1"/>
    </source>
</evidence>